<protein>
    <submittedName>
        <fullName evidence="2">Uncharacterized protein</fullName>
    </submittedName>
</protein>
<feature type="non-terminal residue" evidence="2">
    <location>
        <position position="132"/>
    </location>
</feature>
<organism evidence="2">
    <name type="scientific">Tanacetum cinerariifolium</name>
    <name type="common">Dalmatian daisy</name>
    <name type="synonym">Chrysanthemum cinerariifolium</name>
    <dbReference type="NCBI Taxonomy" id="118510"/>
    <lineage>
        <taxon>Eukaryota</taxon>
        <taxon>Viridiplantae</taxon>
        <taxon>Streptophyta</taxon>
        <taxon>Embryophyta</taxon>
        <taxon>Tracheophyta</taxon>
        <taxon>Spermatophyta</taxon>
        <taxon>Magnoliopsida</taxon>
        <taxon>eudicotyledons</taxon>
        <taxon>Gunneridae</taxon>
        <taxon>Pentapetalae</taxon>
        <taxon>asterids</taxon>
        <taxon>campanulids</taxon>
        <taxon>Asterales</taxon>
        <taxon>Asteraceae</taxon>
        <taxon>Asteroideae</taxon>
        <taxon>Anthemideae</taxon>
        <taxon>Anthemidinae</taxon>
        <taxon>Tanacetum</taxon>
    </lineage>
</organism>
<proteinExistence type="predicted"/>
<dbReference type="EMBL" id="BKCJ011357039">
    <property type="protein sequence ID" value="GFD24987.1"/>
    <property type="molecule type" value="Genomic_DNA"/>
</dbReference>
<reference evidence="2" key="1">
    <citation type="journal article" date="2019" name="Sci. Rep.">
        <title>Draft genome of Tanacetum cinerariifolium, the natural source of mosquito coil.</title>
        <authorList>
            <person name="Yamashiro T."/>
            <person name="Shiraishi A."/>
            <person name="Satake H."/>
            <person name="Nakayama K."/>
        </authorList>
    </citation>
    <scope>NUCLEOTIDE SEQUENCE</scope>
</reference>
<gene>
    <name evidence="2" type="ORF">Tci_896956</name>
</gene>
<comment type="caution">
    <text evidence="2">The sequence shown here is derived from an EMBL/GenBank/DDBJ whole genome shotgun (WGS) entry which is preliminary data.</text>
</comment>
<name>A0A699UQS4_TANCI</name>
<evidence type="ECO:0000313" key="2">
    <source>
        <dbReference type="EMBL" id="GFD24987.1"/>
    </source>
</evidence>
<evidence type="ECO:0000256" key="1">
    <source>
        <dbReference type="SAM" id="MobiDB-lite"/>
    </source>
</evidence>
<accession>A0A699UQS4</accession>
<dbReference type="AlphaFoldDB" id="A0A699UQS4"/>
<feature type="region of interest" description="Disordered" evidence="1">
    <location>
        <begin position="97"/>
        <end position="132"/>
    </location>
</feature>
<sequence length="132" mass="14979">DDESFSDDDIRKEIYSNPLFNEEIISIKIYPHHLNTESDLIESLLNQDSLFISSSKIDSPLDEFVGELIILKLFPPGIDEANCDLEEEIRLIEKLLYDNSSPRPPEENKSKNSDAVIESISPSPIPFKDSDP</sequence>
<feature type="non-terminal residue" evidence="2">
    <location>
        <position position="1"/>
    </location>
</feature>